<dbReference type="PANTHER" id="PTHR23306">
    <property type="entry name" value="TUMOR SUSCEPTIBILITY GENE 101 PROTEIN-RELATED"/>
    <property type="match status" value="1"/>
</dbReference>
<dbReference type="GO" id="GO:0043162">
    <property type="term" value="P:ubiquitin-dependent protein catabolic process via the multivesicular body sorting pathway"/>
    <property type="evidence" value="ECO:0007669"/>
    <property type="project" value="UniProtKB-ARBA"/>
</dbReference>
<dbReference type="InterPro" id="IPR037202">
    <property type="entry name" value="ESCRT_assembly_dom"/>
</dbReference>
<dbReference type="OrthoDB" id="306304at2759"/>
<protein>
    <submittedName>
        <fullName evidence="11">UEV-domain-containing protein</fullName>
    </submittedName>
</protein>
<keyword evidence="12" id="KW-1185">Reference proteome</keyword>
<feature type="compositionally biased region" description="Low complexity" evidence="8">
    <location>
        <begin position="221"/>
        <end position="238"/>
    </location>
</feature>
<keyword evidence="3 7" id="KW-0813">Transport</keyword>
<dbReference type="PROSITE" id="PS51312">
    <property type="entry name" value="SB"/>
    <property type="match status" value="1"/>
</dbReference>
<evidence type="ECO:0000259" key="9">
    <source>
        <dbReference type="PROSITE" id="PS51312"/>
    </source>
</evidence>
<evidence type="ECO:0000256" key="3">
    <source>
        <dbReference type="ARBA" id="ARBA00022448"/>
    </source>
</evidence>
<evidence type="ECO:0000256" key="7">
    <source>
        <dbReference type="PROSITE-ProRule" id="PRU00644"/>
    </source>
</evidence>
<evidence type="ECO:0000256" key="4">
    <source>
        <dbReference type="ARBA" id="ARBA00022753"/>
    </source>
</evidence>
<dbReference type="PROSITE" id="PS51322">
    <property type="entry name" value="UEV"/>
    <property type="match status" value="1"/>
</dbReference>
<evidence type="ECO:0000313" key="11">
    <source>
        <dbReference type="EMBL" id="PWN24211.1"/>
    </source>
</evidence>
<dbReference type="RefSeq" id="XP_025351371.1">
    <property type="nucleotide sequence ID" value="XM_025494761.1"/>
</dbReference>
<feature type="compositionally biased region" description="Polar residues" evidence="8">
    <location>
        <begin position="239"/>
        <end position="253"/>
    </location>
</feature>
<dbReference type="Proteomes" id="UP000245942">
    <property type="component" value="Unassembled WGS sequence"/>
</dbReference>
<dbReference type="InterPro" id="IPR008883">
    <property type="entry name" value="UEV_N"/>
</dbReference>
<dbReference type="GeneID" id="37016495"/>
<evidence type="ECO:0000256" key="6">
    <source>
        <dbReference type="ARBA" id="ARBA00023054"/>
    </source>
</evidence>
<keyword evidence="5 7" id="KW-0653">Protein transport</keyword>
<feature type="compositionally biased region" description="Polar residues" evidence="8">
    <location>
        <begin position="274"/>
        <end position="292"/>
    </location>
</feature>
<feature type="compositionally biased region" description="Polar residues" evidence="8">
    <location>
        <begin position="346"/>
        <end position="366"/>
    </location>
</feature>
<evidence type="ECO:0000256" key="1">
    <source>
        <dbReference type="ARBA" id="ARBA00004177"/>
    </source>
</evidence>
<dbReference type="SUPFAM" id="SSF140111">
    <property type="entry name" value="Endosomal sorting complex assembly domain"/>
    <property type="match status" value="1"/>
</dbReference>
<dbReference type="InterPro" id="IPR017916">
    <property type="entry name" value="SB_dom"/>
</dbReference>
<dbReference type="GO" id="GO:0072666">
    <property type="term" value="P:establishment of protein localization to vacuole"/>
    <property type="evidence" value="ECO:0007669"/>
    <property type="project" value="UniProtKB-ARBA"/>
</dbReference>
<feature type="compositionally biased region" description="Pro residues" evidence="8">
    <location>
        <begin position="367"/>
        <end position="377"/>
    </location>
</feature>
<feature type="domain" description="UEV" evidence="10">
    <location>
        <begin position="4"/>
        <end position="149"/>
    </location>
</feature>
<feature type="compositionally biased region" description="Pro residues" evidence="8">
    <location>
        <begin position="210"/>
        <end position="220"/>
    </location>
</feature>
<dbReference type="Gene3D" id="3.10.110.10">
    <property type="entry name" value="Ubiquitin Conjugating Enzyme"/>
    <property type="match status" value="1"/>
</dbReference>
<accession>A0A316UIQ5</accession>
<dbReference type="AlphaFoldDB" id="A0A316UIQ5"/>
<feature type="compositionally biased region" description="Pro residues" evidence="8">
    <location>
        <begin position="388"/>
        <end position="399"/>
    </location>
</feature>
<feature type="compositionally biased region" description="Low complexity" evidence="8">
    <location>
        <begin position="294"/>
        <end position="303"/>
    </location>
</feature>
<dbReference type="GO" id="GO:0043130">
    <property type="term" value="F:ubiquitin binding"/>
    <property type="evidence" value="ECO:0007669"/>
    <property type="project" value="TreeGrafter"/>
</dbReference>
<dbReference type="Pfam" id="PF09454">
    <property type="entry name" value="Vps23_core"/>
    <property type="match status" value="1"/>
</dbReference>
<evidence type="ECO:0000259" key="10">
    <source>
        <dbReference type="PROSITE" id="PS51322"/>
    </source>
</evidence>
<dbReference type="EMBL" id="KZ819321">
    <property type="protein sequence ID" value="PWN24211.1"/>
    <property type="molecule type" value="Genomic_DNA"/>
</dbReference>
<dbReference type="Gene3D" id="6.10.140.820">
    <property type="match status" value="1"/>
</dbReference>
<dbReference type="STRING" id="1684307.A0A316UIQ5"/>
<dbReference type="PANTHER" id="PTHR23306:SF3">
    <property type="entry name" value="TUMOR SUPPRESSOR PROTEIN 101"/>
    <property type="match status" value="1"/>
</dbReference>
<name>A0A316UIQ5_9BASI</name>
<feature type="region of interest" description="Disordered" evidence="8">
    <location>
        <begin position="146"/>
        <end position="404"/>
    </location>
</feature>
<feature type="compositionally biased region" description="Low complexity" evidence="8">
    <location>
        <begin position="153"/>
        <end position="170"/>
    </location>
</feature>
<dbReference type="GO" id="GO:0000813">
    <property type="term" value="C:ESCRT I complex"/>
    <property type="evidence" value="ECO:0007669"/>
    <property type="project" value="TreeGrafter"/>
</dbReference>
<dbReference type="GO" id="GO:0006886">
    <property type="term" value="P:intracellular protein transport"/>
    <property type="evidence" value="ECO:0007669"/>
    <property type="project" value="UniProtKB-ARBA"/>
</dbReference>
<comment type="subcellular location">
    <subcellularLocation>
        <location evidence="1">Endosome</location>
    </subcellularLocation>
</comment>
<keyword evidence="6" id="KW-0175">Coiled coil</keyword>
<feature type="domain" description="SB" evidence="9">
    <location>
        <begin position="538"/>
        <end position="603"/>
    </location>
</feature>
<evidence type="ECO:0000256" key="8">
    <source>
        <dbReference type="SAM" id="MobiDB-lite"/>
    </source>
</evidence>
<evidence type="ECO:0000256" key="2">
    <source>
        <dbReference type="ARBA" id="ARBA00009594"/>
    </source>
</evidence>
<feature type="compositionally biased region" description="Low complexity" evidence="8">
    <location>
        <begin position="199"/>
        <end position="209"/>
    </location>
</feature>
<organism evidence="11 12">
    <name type="scientific">Pseudomicrostroma glucosiphilum</name>
    <dbReference type="NCBI Taxonomy" id="1684307"/>
    <lineage>
        <taxon>Eukaryota</taxon>
        <taxon>Fungi</taxon>
        <taxon>Dikarya</taxon>
        <taxon>Basidiomycota</taxon>
        <taxon>Ustilaginomycotina</taxon>
        <taxon>Exobasidiomycetes</taxon>
        <taxon>Microstromatales</taxon>
        <taxon>Microstromatales incertae sedis</taxon>
        <taxon>Pseudomicrostroma</taxon>
    </lineage>
</organism>
<evidence type="ECO:0000256" key="5">
    <source>
        <dbReference type="ARBA" id="ARBA00022927"/>
    </source>
</evidence>
<evidence type="ECO:0000313" key="12">
    <source>
        <dbReference type="Proteomes" id="UP000245942"/>
    </source>
</evidence>
<keyword evidence="4" id="KW-0967">Endosome</keyword>
<feature type="region of interest" description="Disordered" evidence="8">
    <location>
        <begin position="421"/>
        <end position="442"/>
    </location>
</feature>
<sequence length="603" mass="65397">MDRQVVHNWLRSVLVPYANPDRTFADVVSLLEAFPSLSPRTDLYISNVGQSLLLLQLKGTIPMQFRGQTYNVPIEVWVNKAYPREPPIGYVSPTKDMLVRKTDEVDLDGLINGTYQKEWTRKWESKSLLAFIHACQDIFSRQPPVYAKPPATPASTIPSQAAASTTSPASPRQPLPNQREYAPSASGSSHQKPPPPLPGQAQPSAHPGPSSGPPQKPPKPGQSQYSDGPSRSSSGSWGPATNNGAFHPTQSPSHAHYQQGPLRSASIDARQEPNGHSSYASPQPDSYGNNVSFRAPQGPGPSSAGPPQPRPASGQWGQAQHGPPQSPIAQQQTWNHHVHHPETASRRISSQHPPGQYGHPTNQHSSTPPPALPPNGPAHPQHQVNPAASPPSRGPPLPSGRPITAQEDFLDSLSHDSQSIRAEGAAAQTPSSGPPPPRPLNPELAALHQALHAKLSSRVDQLRSTLTASNTHLSLLVRDLDAGPPAIEDEEARLRAVLSVCQSRSHSLESALQRLQERTRELQAREQPRSVEVVLADSIVGDQLVGLVAQDLAITDTLYHLSRALGNEEIDLERYLKWVRQFGREQFLKRALAMKISRGLEAS</sequence>
<reference evidence="11 12" key="1">
    <citation type="journal article" date="2018" name="Mol. Biol. Evol.">
        <title>Broad Genomic Sampling Reveals a Smut Pathogenic Ancestry of the Fungal Clade Ustilaginomycotina.</title>
        <authorList>
            <person name="Kijpornyongpan T."/>
            <person name="Mondo S.J."/>
            <person name="Barry K."/>
            <person name="Sandor L."/>
            <person name="Lee J."/>
            <person name="Lipzen A."/>
            <person name="Pangilinan J."/>
            <person name="LaButti K."/>
            <person name="Hainaut M."/>
            <person name="Henrissat B."/>
            <person name="Grigoriev I.V."/>
            <person name="Spatafora J.W."/>
            <person name="Aime M.C."/>
        </authorList>
    </citation>
    <scope>NUCLEOTIDE SEQUENCE [LARGE SCALE GENOMIC DNA]</scope>
    <source>
        <strain evidence="11 12">MCA 4718</strain>
    </source>
</reference>
<dbReference type="InterPro" id="IPR052070">
    <property type="entry name" value="ESCRT-I_UEV_domain"/>
</dbReference>
<dbReference type="CDD" id="cd11685">
    <property type="entry name" value="UEV_TSG101-like"/>
    <property type="match status" value="1"/>
</dbReference>
<dbReference type="SUPFAM" id="SSF54495">
    <property type="entry name" value="UBC-like"/>
    <property type="match status" value="1"/>
</dbReference>
<dbReference type="InterPro" id="IPR016135">
    <property type="entry name" value="UBQ-conjugating_enzyme/RWD"/>
</dbReference>
<gene>
    <name evidence="11" type="ORF">BCV69DRAFT_310045</name>
</gene>
<dbReference type="Pfam" id="PF05743">
    <property type="entry name" value="UEV"/>
    <property type="match status" value="1"/>
</dbReference>
<proteinExistence type="inferred from homology"/>
<comment type="similarity">
    <text evidence="2">Belongs to the ubiquitin-conjugating enzyme family. UEV subfamily.</text>
</comment>